<dbReference type="GO" id="GO:0043094">
    <property type="term" value="P:metabolic compound salvage"/>
    <property type="evidence" value="ECO:0007669"/>
    <property type="project" value="InterPro"/>
</dbReference>
<evidence type="ECO:0000259" key="4">
    <source>
        <dbReference type="Pfam" id="PF01676"/>
    </source>
</evidence>
<dbReference type="PANTHER" id="PTHR21110">
    <property type="entry name" value="PHOSPHOPENTOMUTASE"/>
    <property type="match status" value="1"/>
</dbReference>
<dbReference type="InterPro" id="IPR010045">
    <property type="entry name" value="DeoB"/>
</dbReference>
<dbReference type="GO" id="GO:0008973">
    <property type="term" value="F:phosphopentomutase activity"/>
    <property type="evidence" value="ECO:0007669"/>
    <property type="project" value="UniProtKB-EC"/>
</dbReference>
<evidence type="ECO:0000256" key="3">
    <source>
        <dbReference type="ARBA" id="ARBA00023211"/>
    </source>
</evidence>
<dbReference type="GO" id="GO:0009117">
    <property type="term" value="P:nucleotide metabolic process"/>
    <property type="evidence" value="ECO:0007669"/>
    <property type="project" value="InterPro"/>
</dbReference>
<evidence type="ECO:0000256" key="2">
    <source>
        <dbReference type="ARBA" id="ARBA00022723"/>
    </source>
</evidence>
<dbReference type="InterPro" id="IPR017850">
    <property type="entry name" value="Alkaline_phosphatase_core_sf"/>
</dbReference>
<keyword evidence="5" id="KW-0413">Isomerase</keyword>
<comment type="similarity">
    <text evidence="1">Belongs to the phosphopentomutase family.</text>
</comment>
<dbReference type="Proteomes" id="UP000269208">
    <property type="component" value="Chromosome"/>
</dbReference>
<reference evidence="5 6" key="1">
    <citation type="submission" date="2018-12" db="EMBL/GenBank/DDBJ databases">
        <authorList>
            <consortium name="Pathogen Informatics"/>
        </authorList>
    </citation>
    <scope>NUCLEOTIDE SEQUENCE [LARGE SCALE GENOMIC DNA]</scope>
    <source>
        <strain evidence="5 6">NCTC6754</strain>
    </source>
</reference>
<sequence>MKEAGDKTIVFTNFVDFDSSWGHRRDIAGYAAGLELFDRRLPELMELVGEDDILILDR</sequence>
<name>A0A447TN88_SALET</name>
<dbReference type="AlphaFoldDB" id="A0A447TN88"/>
<proteinExistence type="inferred from homology"/>
<dbReference type="PANTHER" id="PTHR21110:SF0">
    <property type="entry name" value="PHOSPHOPENTOMUTASE"/>
    <property type="match status" value="1"/>
</dbReference>
<gene>
    <name evidence="5" type="primary">thyR_2</name>
    <name evidence="5" type="ORF">NCTC6754_00520</name>
</gene>
<evidence type="ECO:0000313" key="5">
    <source>
        <dbReference type="EMBL" id="VEB50834.1"/>
    </source>
</evidence>
<evidence type="ECO:0000256" key="1">
    <source>
        <dbReference type="ARBA" id="ARBA00010373"/>
    </source>
</evidence>
<dbReference type="GO" id="GO:0005829">
    <property type="term" value="C:cytosol"/>
    <property type="evidence" value="ECO:0007669"/>
    <property type="project" value="TreeGrafter"/>
</dbReference>
<organism evidence="5 6">
    <name type="scientific">Salmonella enterica I</name>
    <dbReference type="NCBI Taxonomy" id="59201"/>
    <lineage>
        <taxon>Bacteria</taxon>
        <taxon>Pseudomonadati</taxon>
        <taxon>Pseudomonadota</taxon>
        <taxon>Gammaproteobacteria</taxon>
        <taxon>Enterobacterales</taxon>
        <taxon>Enterobacteriaceae</taxon>
        <taxon>Salmonella</taxon>
    </lineage>
</organism>
<dbReference type="InterPro" id="IPR006124">
    <property type="entry name" value="Metalloenzyme"/>
</dbReference>
<dbReference type="GO" id="GO:0000287">
    <property type="term" value="F:magnesium ion binding"/>
    <property type="evidence" value="ECO:0007669"/>
    <property type="project" value="InterPro"/>
</dbReference>
<dbReference type="EMBL" id="LR134190">
    <property type="protein sequence ID" value="VEB50834.1"/>
    <property type="molecule type" value="Genomic_DNA"/>
</dbReference>
<protein>
    <submittedName>
        <fullName evidence="5">Phosphopentomutase</fullName>
        <ecNumber evidence="5">5.4.2.7</ecNumber>
    </submittedName>
</protein>
<feature type="domain" description="Metalloenzyme" evidence="4">
    <location>
        <begin position="3"/>
        <end position="56"/>
    </location>
</feature>
<accession>A0A447TN88</accession>
<keyword evidence="2" id="KW-0479">Metal-binding</keyword>
<evidence type="ECO:0000313" key="6">
    <source>
        <dbReference type="Proteomes" id="UP000269208"/>
    </source>
</evidence>
<keyword evidence="3" id="KW-0464">Manganese</keyword>
<dbReference type="Pfam" id="PF01676">
    <property type="entry name" value="Metalloenzyme"/>
    <property type="match status" value="1"/>
</dbReference>
<dbReference type="EC" id="5.4.2.7" evidence="5"/>
<dbReference type="SUPFAM" id="SSF53649">
    <property type="entry name" value="Alkaline phosphatase-like"/>
    <property type="match status" value="1"/>
</dbReference>
<dbReference type="Gene3D" id="3.40.720.10">
    <property type="entry name" value="Alkaline Phosphatase, subunit A"/>
    <property type="match status" value="1"/>
</dbReference>